<keyword evidence="1" id="KW-0472">Membrane</keyword>
<dbReference type="AlphaFoldDB" id="A0AAV3S0N0"/>
<organism evidence="2 3">
    <name type="scientific">Lithospermum erythrorhizon</name>
    <name type="common">Purple gromwell</name>
    <name type="synonym">Lithospermum officinale var. erythrorhizon</name>
    <dbReference type="NCBI Taxonomy" id="34254"/>
    <lineage>
        <taxon>Eukaryota</taxon>
        <taxon>Viridiplantae</taxon>
        <taxon>Streptophyta</taxon>
        <taxon>Embryophyta</taxon>
        <taxon>Tracheophyta</taxon>
        <taxon>Spermatophyta</taxon>
        <taxon>Magnoliopsida</taxon>
        <taxon>eudicotyledons</taxon>
        <taxon>Gunneridae</taxon>
        <taxon>Pentapetalae</taxon>
        <taxon>asterids</taxon>
        <taxon>lamiids</taxon>
        <taxon>Boraginales</taxon>
        <taxon>Boraginaceae</taxon>
        <taxon>Boraginoideae</taxon>
        <taxon>Lithospermeae</taxon>
        <taxon>Lithospermum</taxon>
    </lineage>
</organism>
<reference evidence="2 3" key="1">
    <citation type="submission" date="2024-01" db="EMBL/GenBank/DDBJ databases">
        <title>The complete chloroplast genome sequence of Lithospermum erythrorhizon: insights into the phylogenetic relationship among Boraginaceae species and the maternal lineages of purple gromwells.</title>
        <authorList>
            <person name="Okada T."/>
            <person name="Watanabe K."/>
        </authorList>
    </citation>
    <scope>NUCLEOTIDE SEQUENCE [LARGE SCALE GENOMIC DNA]</scope>
</reference>
<keyword evidence="3" id="KW-1185">Reference proteome</keyword>
<evidence type="ECO:0000313" key="2">
    <source>
        <dbReference type="EMBL" id="GAA0185686.1"/>
    </source>
</evidence>
<sequence length="115" mass="12828">MDLASQSWTLSRLGYGLRQGALILIFSLIVAFDIRKWAVIEDVEMGFSGLPIGFYMISTNALYMGSRLDQGQFMLKRTSEPDLLRSGAHGTRYGAHHSPISSYWAHLAGFVSRDV</sequence>
<dbReference type="Proteomes" id="UP001454036">
    <property type="component" value="Unassembled WGS sequence"/>
</dbReference>
<feature type="transmembrane region" description="Helical" evidence="1">
    <location>
        <begin position="46"/>
        <end position="66"/>
    </location>
</feature>
<keyword evidence="1" id="KW-1133">Transmembrane helix</keyword>
<feature type="transmembrane region" description="Helical" evidence="1">
    <location>
        <begin position="21"/>
        <end position="40"/>
    </location>
</feature>
<gene>
    <name evidence="2" type="ORF">LIER_32974</name>
</gene>
<keyword evidence="1" id="KW-0812">Transmembrane</keyword>
<evidence type="ECO:0000256" key="1">
    <source>
        <dbReference type="SAM" id="Phobius"/>
    </source>
</evidence>
<comment type="caution">
    <text evidence="2">The sequence shown here is derived from an EMBL/GenBank/DDBJ whole genome shotgun (WGS) entry which is preliminary data.</text>
</comment>
<dbReference type="EMBL" id="BAABME010012962">
    <property type="protein sequence ID" value="GAA0185686.1"/>
    <property type="molecule type" value="Genomic_DNA"/>
</dbReference>
<accession>A0AAV3S0N0</accession>
<protein>
    <submittedName>
        <fullName evidence="2">Uncharacterized protein</fullName>
    </submittedName>
</protein>
<proteinExistence type="predicted"/>
<evidence type="ECO:0000313" key="3">
    <source>
        <dbReference type="Proteomes" id="UP001454036"/>
    </source>
</evidence>
<name>A0AAV3S0N0_LITER</name>